<reference evidence="2 4" key="3">
    <citation type="submission" date="2018-06" db="EMBL/GenBank/DDBJ databases">
        <authorList>
            <consortium name="Pathogen Informatics"/>
            <person name="Doyle S."/>
        </authorList>
    </citation>
    <scope>NUCLEOTIDE SEQUENCE [LARGE SCALE GENOMIC DNA]</scope>
    <source>
        <strain evidence="2 4">NCTC11653</strain>
    </source>
</reference>
<dbReference type="EMBL" id="CP022385">
    <property type="protein sequence ID" value="ATA84118.1"/>
    <property type="molecule type" value="Genomic_DNA"/>
</dbReference>
<proteinExistence type="predicted"/>
<evidence type="ECO:0000313" key="3">
    <source>
        <dbReference type="Proteomes" id="UP000217301"/>
    </source>
</evidence>
<dbReference type="RefSeq" id="WP_002682357.1">
    <property type="nucleotide sequence ID" value="NZ_CP022385.1"/>
</dbReference>
<dbReference type="EMBL" id="UAVP01000007">
    <property type="protein sequence ID" value="SQA74908.1"/>
    <property type="molecule type" value="Genomic_DNA"/>
</dbReference>
<organism evidence="2 4">
    <name type="scientific">Capnocytophaga sputigena</name>
    <dbReference type="NCBI Taxonomy" id="1019"/>
    <lineage>
        <taxon>Bacteria</taxon>
        <taxon>Pseudomonadati</taxon>
        <taxon>Bacteroidota</taxon>
        <taxon>Flavobacteriia</taxon>
        <taxon>Flavobacteriales</taxon>
        <taxon>Flavobacteriaceae</taxon>
        <taxon>Capnocytophaga</taxon>
    </lineage>
</organism>
<dbReference type="AlphaFoldDB" id="A0AAX2IAQ6"/>
<name>A0AAX2IAQ6_CAPSP</name>
<evidence type="ECO:0000313" key="1">
    <source>
        <dbReference type="EMBL" id="ATA84118.1"/>
    </source>
</evidence>
<accession>A0AAX2IAQ6</accession>
<dbReference type="Proteomes" id="UP000249902">
    <property type="component" value="Unassembled WGS sequence"/>
</dbReference>
<keyword evidence="3" id="KW-1185">Reference proteome</keyword>
<gene>
    <name evidence="1" type="ORF">CGC55_06175</name>
    <name evidence="2" type="ORF">NCTC11653_00803</name>
</gene>
<evidence type="ECO:0000313" key="2">
    <source>
        <dbReference type="EMBL" id="SQA74908.1"/>
    </source>
</evidence>
<protein>
    <submittedName>
        <fullName evidence="2">Uncharacterized protein</fullName>
    </submittedName>
</protein>
<evidence type="ECO:0000313" key="4">
    <source>
        <dbReference type="Proteomes" id="UP000249902"/>
    </source>
</evidence>
<dbReference type="Proteomes" id="UP000217301">
    <property type="component" value="Chromosome"/>
</dbReference>
<reference evidence="3" key="2">
    <citation type="submission" date="2017-06" db="EMBL/GenBank/DDBJ databases">
        <title>Capnocytophaga spp. assemblies.</title>
        <authorList>
            <person name="Gulvik C.A."/>
        </authorList>
    </citation>
    <scope>NUCLEOTIDE SEQUENCE [LARGE SCALE GENOMIC DNA]</scope>
    <source>
        <strain evidence="3">KC1668</strain>
    </source>
</reference>
<sequence length="120" mass="14265">MIEKDYLKRQIDRFFEELTALLNPKAGKEEERKHLDLLAEKYTQHHLTYFFNTPTETLLSEYENDAEALEIISELLLQSTNEPATLQKTAHIIKYVDAVSKDFSFRRKNNLEKIKQLKYE</sequence>
<reference evidence="1" key="1">
    <citation type="journal article" date="2017" name="Genome Announc.">
        <title>Twelve Complete Reference Genomes of Clinical Isolates in the Capnocytophaga Genus.</title>
        <authorList>
            <person name="Villarma A."/>
            <person name="Gulvik C.A."/>
            <person name="Rowe L.A."/>
            <person name="Sheth M."/>
            <person name="Juieng P."/>
            <person name="Nicholson A.C."/>
            <person name="Loparev V.N."/>
            <person name="McQuiston J.R."/>
        </authorList>
    </citation>
    <scope>NUCLEOTIDE SEQUENCE</scope>
    <source>
        <strain evidence="1">KC1668</strain>
    </source>
</reference>
<dbReference type="KEGG" id="cspu:CGC55_06175"/>